<dbReference type="PRINTS" id="PR00412">
    <property type="entry name" value="EPOXHYDRLASE"/>
</dbReference>
<dbReference type="Proteomes" id="UP000293342">
    <property type="component" value="Unassembled WGS sequence"/>
</dbReference>
<dbReference type="PANTHER" id="PTHR43798:SF31">
    <property type="entry name" value="AB HYDROLASE SUPERFAMILY PROTEIN YCLE"/>
    <property type="match status" value="1"/>
</dbReference>
<keyword evidence="4" id="KW-1185">Reference proteome</keyword>
<evidence type="ECO:0000313" key="4">
    <source>
        <dbReference type="Proteomes" id="UP000293342"/>
    </source>
</evidence>
<dbReference type="PRINTS" id="PR00111">
    <property type="entry name" value="ABHYDROLASE"/>
</dbReference>
<dbReference type="Pfam" id="PF12697">
    <property type="entry name" value="Abhydrolase_6"/>
    <property type="match status" value="1"/>
</dbReference>
<dbReference type="InterPro" id="IPR029058">
    <property type="entry name" value="AB_hydrolase_fold"/>
</dbReference>
<name>A0A4R0JHB1_9ACTN</name>
<dbReference type="EMBL" id="SJKD01000008">
    <property type="protein sequence ID" value="TCC45054.1"/>
    <property type="molecule type" value="Genomic_DNA"/>
</dbReference>
<sequence length="282" mass="30973">MTAIEVNGVRLEYDEVGRGPAVVFSHAGIADRRMWMHQVERFSAAHRVITYDWRGYGESGDAEGSFAPYKDLLGLMDALDVEEATLVGSSMGGSYSLEVALAEPSRVTGLTLICSGLSGHLWPEEMNEYVKAHVRSSVPAERLARYRGGRNEYVDPDDVDAMARAQAEFIVAGPHRPSSAVDPQVWEFALSMLRGVFERSWRGPVITELALDPPPGERLGEIQVPTVVINGLEDPPWIQAVSDLISDRIPGARRADLAGTGHLPPLERPAEVNQILQDLLRH</sequence>
<organism evidence="3 4">
    <name type="scientific">Kribbella capetownensis</name>
    <dbReference type="NCBI Taxonomy" id="1572659"/>
    <lineage>
        <taxon>Bacteria</taxon>
        <taxon>Bacillati</taxon>
        <taxon>Actinomycetota</taxon>
        <taxon>Actinomycetes</taxon>
        <taxon>Propionibacteriales</taxon>
        <taxon>Kribbellaceae</taxon>
        <taxon>Kribbella</taxon>
    </lineage>
</organism>
<comment type="caution">
    <text evidence="3">The sequence shown here is derived from an EMBL/GenBank/DDBJ whole genome shotgun (WGS) entry which is preliminary data.</text>
</comment>
<gene>
    <name evidence="3" type="ORF">E0H75_31555</name>
</gene>
<dbReference type="InterPro" id="IPR000073">
    <property type="entry name" value="AB_hydrolase_1"/>
</dbReference>
<dbReference type="OrthoDB" id="495620at2"/>
<accession>A0A4R0JHB1</accession>
<dbReference type="Gene3D" id="3.40.50.1820">
    <property type="entry name" value="alpha/beta hydrolase"/>
    <property type="match status" value="1"/>
</dbReference>
<proteinExistence type="predicted"/>
<protein>
    <submittedName>
        <fullName evidence="3">Alpha/beta hydrolase</fullName>
    </submittedName>
</protein>
<dbReference type="PANTHER" id="PTHR43798">
    <property type="entry name" value="MONOACYLGLYCEROL LIPASE"/>
    <property type="match status" value="1"/>
</dbReference>
<dbReference type="GO" id="GO:0016787">
    <property type="term" value="F:hydrolase activity"/>
    <property type="evidence" value="ECO:0007669"/>
    <property type="project" value="UniProtKB-KW"/>
</dbReference>
<reference evidence="3 4" key="1">
    <citation type="submission" date="2019-02" db="EMBL/GenBank/DDBJ databases">
        <title>Kribbella capetownensis sp. nov. and Kribbella speibonae sp. nov., isolated from soil.</title>
        <authorList>
            <person name="Curtis S.M."/>
            <person name="Norton I."/>
            <person name="Everest G.J."/>
            <person name="Meyers P.R."/>
        </authorList>
    </citation>
    <scope>NUCLEOTIDE SEQUENCE [LARGE SCALE GENOMIC DNA]</scope>
    <source>
        <strain evidence="3 4">YM53</strain>
    </source>
</reference>
<dbReference type="InterPro" id="IPR000639">
    <property type="entry name" value="Epox_hydrolase-like"/>
</dbReference>
<dbReference type="AlphaFoldDB" id="A0A4R0JHB1"/>
<keyword evidence="1 3" id="KW-0378">Hydrolase</keyword>
<dbReference type="RefSeq" id="WP_131517358.1">
    <property type="nucleotide sequence ID" value="NZ_SJKD01000008.1"/>
</dbReference>
<dbReference type="GO" id="GO:0016020">
    <property type="term" value="C:membrane"/>
    <property type="evidence" value="ECO:0007669"/>
    <property type="project" value="TreeGrafter"/>
</dbReference>
<evidence type="ECO:0000313" key="3">
    <source>
        <dbReference type="EMBL" id="TCC45054.1"/>
    </source>
</evidence>
<dbReference type="SUPFAM" id="SSF53474">
    <property type="entry name" value="alpha/beta-Hydrolases"/>
    <property type="match status" value="1"/>
</dbReference>
<evidence type="ECO:0000259" key="2">
    <source>
        <dbReference type="Pfam" id="PF12697"/>
    </source>
</evidence>
<feature type="domain" description="AB hydrolase-1" evidence="2">
    <location>
        <begin position="22"/>
        <end position="274"/>
    </location>
</feature>
<evidence type="ECO:0000256" key="1">
    <source>
        <dbReference type="ARBA" id="ARBA00022801"/>
    </source>
</evidence>
<dbReference type="InterPro" id="IPR050266">
    <property type="entry name" value="AB_hydrolase_sf"/>
</dbReference>